<proteinExistence type="predicted"/>
<reference evidence="1 2" key="1">
    <citation type="journal article" date="2016" name="Genome Announc.">
        <title>Draft Genome Sequence of Paenibacillus amylolyticus Heshi-A3, Isolated from Fermented Rice Bran in a Japanese Fermented Seafood Dish.</title>
        <authorList>
            <person name="Akuzawa S."/>
            <person name="Nagaoka J."/>
            <person name="Kanekatsu M."/>
            <person name="Kubota E."/>
            <person name="Ohtake R."/>
            <person name="Suzuki T."/>
            <person name="Kanesaki Y."/>
        </authorList>
    </citation>
    <scope>NUCLEOTIDE SEQUENCE [LARGE SCALE GENOMIC DNA]</scope>
    <source>
        <strain evidence="1 2">Heshi-A3</strain>
    </source>
</reference>
<name>A0A100VIE2_PAEAM</name>
<dbReference type="Proteomes" id="UP000069697">
    <property type="component" value="Unassembled WGS sequence"/>
</dbReference>
<accession>A0A100VIE2</accession>
<dbReference type="EMBL" id="BCNV01000001">
    <property type="protein sequence ID" value="GAS80431.1"/>
    <property type="molecule type" value="Genomic_DNA"/>
</dbReference>
<protein>
    <submittedName>
        <fullName evidence="1">Uncharacterized protein</fullName>
    </submittedName>
</protein>
<organism evidence="1 2">
    <name type="scientific">Paenibacillus amylolyticus</name>
    <dbReference type="NCBI Taxonomy" id="1451"/>
    <lineage>
        <taxon>Bacteria</taxon>
        <taxon>Bacillati</taxon>
        <taxon>Bacillota</taxon>
        <taxon>Bacilli</taxon>
        <taxon>Bacillales</taxon>
        <taxon>Paenibacillaceae</taxon>
        <taxon>Paenibacillus</taxon>
    </lineage>
</organism>
<comment type="caution">
    <text evidence="1">The sequence shown here is derived from an EMBL/GenBank/DDBJ whole genome shotgun (WGS) entry which is preliminary data.</text>
</comment>
<dbReference type="RefSeq" id="WP_062833317.1">
    <property type="nucleotide sequence ID" value="NZ_BCNV01000001.1"/>
</dbReference>
<dbReference type="AlphaFoldDB" id="A0A100VIE2"/>
<reference evidence="2" key="2">
    <citation type="submission" date="2016-01" db="EMBL/GenBank/DDBJ databases">
        <title>Draft Genome Sequence of Paenibacillus amylolyticus Heshi-A3 that Was Isolated from Fermented Rice Bran with Aging Salted Mackerel, Which Was Named Heshiko as Traditional Fermented Seafood in Japan.</title>
        <authorList>
            <person name="Akuzawa S."/>
            <person name="Nakagawa J."/>
            <person name="Kanekatsu T."/>
            <person name="Kubota E."/>
            <person name="Ohtake R."/>
            <person name="Suzuki T."/>
            <person name="Kanesaki Y."/>
        </authorList>
    </citation>
    <scope>NUCLEOTIDE SEQUENCE [LARGE SCALE GENOMIC DNA]</scope>
    <source>
        <strain evidence="2">Heshi-A3</strain>
    </source>
</reference>
<evidence type="ECO:0000313" key="2">
    <source>
        <dbReference type="Proteomes" id="UP000069697"/>
    </source>
</evidence>
<evidence type="ECO:0000313" key="1">
    <source>
        <dbReference type="EMBL" id="GAS80431.1"/>
    </source>
</evidence>
<gene>
    <name evidence="1" type="ORF">PAHA3_0501</name>
</gene>
<sequence length="161" mass="18220">MLLLIIVAGCSSPSKEIDPIQRLKKYDTAQEAILQYVKSYHMTGPVAQISTGNEDRQLVFTESSKRTYSIGELLEVEGQYAVAKLSADVRLSELAWAKWSFPTLDEQEYTITISDEEEPDSAQYMKEFGLYVHVSDIPNDNNILTTSPNIINFYNSIEVEE</sequence>